<dbReference type="Gene3D" id="1.25.40.20">
    <property type="entry name" value="Ankyrin repeat-containing domain"/>
    <property type="match status" value="1"/>
</dbReference>
<dbReference type="PATRIC" id="fig|389348.3.peg.1700"/>
<dbReference type="SUPFAM" id="SSF81383">
    <property type="entry name" value="F-box domain"/>
    <property type="match status" value="1"/>
</dbReference>
<protein>
    <recommendedName>
        <fullName evidence="1">F-box domain-containing protein</fullName>
    </recommendedName>
</protein>
<dbReference type="Proteomes" id="UP000069902">
    <property type="component" value="Chromosome cPNK"/>
</dbReference>
<dbReference type="KEGG" id="pnl:PNK_1517"/>
<gene>
    <name evidence="2" type="ORF">PNK_1517</name>
</gene>
<evidence type="ECO:0000313" key="3">
    <source>
        <dbReference type="Proteomes" id="UP000069902"/>
    </source>
</evidence>
<dbReference type="Gene3D" id="1.20.1280.50">
    <property type="match status" value="1"/>
</dbReference>
<dbReference type="SMART" id="SM00256">
    <property type="entry name" value="FBOX"/>
    <property type="match status" value="1"/>
</dbReference>
<proteinExistence type="predicted"/>
<dbReference type="InterPro" id="IPR036047">
    <property type="entry name" value="F-box-like_dom_sf"/>
</dbReference>
<dbReference type="EMBL" id="LN879502">
    <property type="protein sequence ID" value="CUI17127.1"/>
    <property type="molecule type" value="Genomic_DNA"/>
</dbReference>
<dbReference type="InParanoid" id="A0A0U5JD96"/>
<dbReference type="InterPro" id="IPR001810">
    <property type="entry name" value="F-box_dom"/>
</dbReference>
<dbReference type="SUPFAM" id="SSF48403">
    <property type="entry name" value="Ankyrin repeat"/>
    <property type="match status" value="1"/>
</dbReference>
<keyword evidence="3" id="KW-1185">Reference proteome</keyword>
<evidence type="ECO:0000259" key="1">
    <source>
        <dbReference type="SMART" id="SM00256"/>
    </source>
</evidence>
<dbReference type="Pfam" id="PF12937">
    <property type="entry name" value="F-box-like"/>
    <property type="match status" value="1"/>
</dbReference>
<evidence type="ECO:0000313" key="2">
    <source>
        <dbReference type="EMBL" id="CUI17127.1"/>
    </source>
</evidence>
<reference evidence="3" key="1">
    <citation type="submission" date="2015-09" db="EMBL/GenBank/DDBJ databases">
        <authorList>
            <person name="Bertelli C."/>
        </authorList>
    </citation>
    <scope>NUCLEOTIDE SEQUENCE [LARGE SCALE GENOMIC DNA]</scope>
    <source>
        <strain evidence="3">KNic</strain>
    </source>
</reference>
<dbReference type="AlphaFoldDB" id="A0A0U5JD96"/>
<name>A0A0U5JD96_9BACT</name>
<accession>A0A0U5JD96</accession>
<feature type="domain" description="F-box" evidence="1">
    <location>
        <begin position="31"/>
        <end position="70"/>
    </location>
</feature>
<dbReference type="RefSeq" id="WP_059061279.1">
    <property type="nucleotide sequence ID" value="NZ_LN879502.1"/>
</dbReference>
<organism evidence="2 3">
    <name type="scientific">Candidatus Protochlamydia naegleriophila</name>
    <dbReference type="NCBI Taxonomy" id="389348"/>
    <lineage>
        <taxon>Bacteria</taxon>
        <taxon>Pseudomonadati</taxon>
        <taxon>Chlamydiota</taxon>
        <taxon>Chlamydiia</taxon>
        <taxon>Parachlamydiales</taxon>
        <taxon>Parachlamydiaceae</taxon>
        <taxon>Candidatus Protochlamydia</taxon>
    </lineage>
</organism>
<dbReference type="CDD" id="cd09917">
    <property type="entry name" value="F-box_SF"/>
    <property type="match status" value="1"/>
</dbReference>
<sequence length="602" mass="69955">MNFNYTVNSNFNNCNNTDLEMKEANQHKVCMPSEIWNHIFNYVDDYSLSNVTRVCWNWYSICHTPFFDGWAFLYRTLWKEGVPPNDTPPFTHFTFRYRAVGFTNITDSIYNRISISDSLLSIRQSEHFLHFIVNCLNPTLDQSTEQLNDLSSHQHVTQWINNVNSLFENGRALEAHYLIQEIVHIQCDKNQLNKLQQIRSQILKRCLVEHISSSERERTYSIFQSLFSSFAPLSDFVKGLSEPWPILYGAAQYDFSFLMNGFLFCQHPDIYDEGPLLLQTAAETKSFATLDALLSHQPLAANLDGSTPGDEFPLHALCSIDEQMMDEREQVQWMRFMNILLERGYSLMQRNQENDTPYSIAAKNFNPSMLQYLFNKTDISQANGLNLQSILAGYIESLDVHSNEFDESDYVRCRFTLEVLLAICPSLKDHIQLNSLLFWHLPLFESLVKYTQSQEQAYIGRLIKTLLNLPKLHVNHLIVNYQDEEELINNTLEDSLNAIFQSIFSFIPYINRNVVDKRGRTIIHLLIGTLRNVEELLEDADDPIKKKQIFQCCFNHYCALISQLANENNCRTRNVKGKTAYQMAENYGYTALLPLLNPERIH</sequence>
<dbReference type="InterPro" id="IPR036770">
    <property type="entry name" value="Ankyrin_rpt-contain_sf"/>
</dbReference>